<dbReference type="Proteomes" id="UP000614272">
    <property type="component" value="Unassembled WGS sequence"/>
</dbReference>
<evidence type="ECO:0000313" key="2">
    <source>
        <dbReference type="Proteomes" id="UP000614272"/>
    </source>
</evidence>
<comment type="caution">
    <text evidence="1">The sequence shown here is derived from an EMBL/GenBank/DDBJ whole genome shotgun (WGS) entry which is preliminary data.</text>
</comment>
<gene>
    <name evidence="1" type="ORF">GCM10011357_38160</name>
</gene>
<organism evidence="1 2">
    <name type="scientific">Lacimicrobium alkaliphilum</name>
    <dbReference type="NCBI Taxonomy" id="1526571"/>
    <lineage>
        <taxon>Bacteria</taxon>
        <taxon>Pseudomonadati</taxon>
        <taxon>Pseudomonadota</taxon>
        <taxon>Gammaproteobacteria</taxon>
        <taxon>Alteromonadales</taxon>
        <taxon>Alteromonadaceae</taxon>
        <taxon>Lacimicrobium</taxon>
    </lineage>
</organism>
<accession>A0ABQ1RRR4</accession>
<dbReference type="EMBL" id="BMGJ01000034">
    <property type="protein sequence ID" value="GGD79573.1"/>
    <property type="molecule type" value="Genomic_DNA"/>
</dbReference>
<evidence type="ECO:0000313" key="1">
    <source>
        <dbReference type="EMBL" id="GGD79573.1"/>
    </source>
</evidence>
<dbReference type="InterPro" id="IPR021352">
    <property type="entry name" value="DUF2971"/>
</dbReference>
<name>A0ABQ1RRR4_9ALTE</name>
<dbReference type="Pfam" id="PF11185">
    <property type="entry name" value="DUF2971"/>
    <property type="match status" value="1"/>
</dbReference>
<evidence type="ECO:0008006" key="3">
    <source>
        <dbReference type="Google" id="ProtNLM"/>
    </source>
</evidence>
<reference evidence="2" key="1">
    <citation type="journal article" date="2019" name="Int. J. Syst. Evol. Microbiol.">
        <title>The Global Catalogue of Microorganisms (GCM) 10K type strain sequencing project: providing services to taxonomists for standard genome sequencing and annotation.</title>
        <authorList>
            <consortium name="The Broad Institute Genomics Platform"/>
            <consortium name="The Broad Institute Genome Sequencing Center for Infectious Disease"/>
            <person name="Wu L."/>
            <person name="Ma J."/>
        </authorList>
    </citation>
    <scope>NUCLEOTIDE SEQUENCE [LARGE SCALE GENOMIC DNA]</scope>
    <source>
        <strain evidence="2">CGMCC 1.12923</strain>
    </source>
</reference>
<dbReference type="RefSeq" id="WP_180237285.1">
    <property type="nucleotide sequence ID" value="NZ_BMGJ01000034.1"/>
</dbReference>
<sequence length="292" mass="33442">MSLYHYTDINAVKSILENKELWLTHIGYMNDDEEFISGLERIADKAIGQSASEYLGGQSKEELVNQLIEQAQDENIFVCSFCQKADLLSQWRGYTPNNGGYAVEFDEAVISDLIDEISQSLNALSLSAEKMARDDEIDTKSRDELIFMDKYIEISFLKLDSCAYEEADKEALAIGAAKEWISMKRRENCKTDFMNTYKSYLFSSCMMKNKGFSEEKEKRLMVRTSAAEHHRCRDGIFVPYFKFKLPDSAIKNIWVGPSRYQDLKVKGLSSFLKSLKQDNPIGIKKSVIPLRT</sequence>
<proteinExistence type="predicted"/>
<protein>
    <recommendedName>
        <fullName evidence="3">DUF2971 domain-containing protein</fullName>
    </recommendedName>
</protein>
<keyword evidence="2" id="KW-1185">Reference proteome</keyword>